<evidence type="ECO:0000256" key="7">
    <source>
        <dbReference type="ARBA" id="ARBA00022840"/>
    </source>
</evidence>
<dbReference type="PANTHER" id="PTHR43065:SF10">
    <property type="entry name" value="PEROXIDE STRESS-ACTIVATED HISTIDINE KINASE MAK3"/>
    <property type="match status" value="1"/>
</dbReference>
<reference evidence="13 14" key="1">
    <citation type="submission" date="2018-07" db="EMBL/GenBank/DDBJ databases">
        <title>Identification of phenol metabolism pathways in Arcobacter.</title>
        <authorList>
            <person name="Miller W.G."/>
            <person name="Yee E."/>
            <person name="Bono J.L."/>
        </authorList>
    </citation>
    <scope>NUCLEOTIDE SEQUENCE [LARGE SCALE GENOMIC DNA]</scope>
    <source>
        <strain evidence="13 14">W63</strain>
    </source>
</reference>
<evidence type="ECO:0000256" key="5">
    <source>
        <dbReference type="ARBA" id="ARBA00022741"/>
    </source>
</evidence>
<evidence type="ECO:0000259" key="12">
    <source>
        <dbReference type="PROSITE" id="PS50113"/>
    </source>
</evidence>
<dbReference type="Proteomes" id="UP000502065">
    <property type="component" value="Chromosome"/>
</dbReference>
<dbReference type="EC" id="2.7.13.3" evidence="2"/>
<dbReference type="NCBIfam" id="TIGR00229">
    <property type="entry name" value="sensory_box"/>
    <property type="match status" value="1"/>
</dbReference>
<dbReference type="Gene3D" id="3.30.450.20">
    <property type="entry name" value="PAS domain"/>
    <property type="match status" value="1"/>
</dbReference>
<keyword evidence="8" id="KW-0902">Two-component regulatory system</keyword>
<evidence type="ECO:0000256" key="2">
    <source>
        <dbReference type="ARBA" id="ARBA00012438"/>
    </source>
</evidence>
<keyword evidence="14" id="KW-1185">Reference proteome</keyword>
<dbReference type="RefSeq" id="WP_129095926.1">
    <property type="nucleotide sequence ID" value="NZ_CBCSAE010000005.1"/>
</dbReference>
<evidence type="ECO:0000256" key="8">
    <source>
        <dbReference type="ARBA" id="ARBA00023012"/>
    </source>
</evidence>
<keyword evidence="9" id="KW-1133">Transmembrane helix</keyword>
<dbReference type="GO" id="GO:0000155">
    <property type="term" value="F:phosphorelay sensor kinase activity"/>
    <property type="evidence" value="ECO:0007669"/>
    <property type="project" value="InterPro"/>
</dbReference>
<keyword evidence="9" id="KW-0472">Membrane</keyword>
<dbReference type="Pfam" id="PF13426">
    <property type="entry name" value="PAS_9"/>
    <property type="match status" value="1"/>
</dbReference>
<keyword evidence="6 13" id="KW-0418">Kinase</keyword>
<dbReference type="InterPro" id="IPR005467">
    <property type="entry name" value="His_kinase_dom"/>
</dbReference>
<feature type="transmembrane region" description="Helical" evidence="9">
    <location>
        <begin position="67"/>
        <end position="86"/>
    </location>
</feature>
<feature type="domain" description="Histidine kinase" evidence="10">
    <location>
        <begin position="250"/>
        <end position="472"/>
    </location>
</feature>
<dbReference type="SMART" id="SM00387">
    <property type="entry name" value="HATPase_c"/>
    <property type="match status" value="1"/>
</dbReference>
<feature type="domain" description="PAS" evidence="11">
    <location>
        <begin position="100"/>
        <end position="173"/>
    </location>
</feature>
<dbReference type="PRINTS" id="PR00344">
    <property type="entry name" value="BCTRLSENSOR"/>
</dbReference>
<evidence type="ECO:0000313" key="13">
    <source>
        <dbReference type="EMBL" id="QKE26465.1"/>
    </source>
</evidence>
<keyword evidence="7" id="KW-0067">ATP-binding</keyword>
<evidence type="ECO:0000256" key="1">
    <source>
        <dbReference type="ARBA" id="ARBA00000085"/>
    </source>
</evidence>
<dbReference type="Pfam" id="PF02518">
    <property type="entry name" value="HATPase_c"/>
    <property type="match status" value="1"/>
</dbReference>
<dbReference type="AlphaFoldDB" id="A0AAE7B6A9"/>
<evidence type="ECO:0000256" key="4">
    <source>
        <dbReference type="ARBA" id="ARBA00022679"/>
    </source>
</evidence>
<dbReference type="InterPro" id="IPR036097">
    <property type="entry name" value="HisK_dim/P_sf"/>
</dbReference>
<evidence type="ECO:0000313" key="14">
    <source>
        <dbReference type="Proteomes" id="UP000502065"/>
    </source>
</evidence>
<accession>A0AAE7B6A9</accession>
<dbReference type="KEGG" id="aaqi:AAQM_1723"/>
<dbReference type="Gene3D" id="1.10.287.130">
    <property type="match status" value="1"/>
</dbReference>
<feature type="transmembrane region" description="Helical" evidence="9">
    <location>
        <begin position="9"/>
        <end position="29"/>
    </location>
</feature>
<feature type="domain" description="PAC" evidence="12">
    <location>
        <begin position="178"/>
        <end position="230"/>
    </location>
</feature>
<keyword evidence="3" id="KW-0597">Phosphoprotein</keyword>
<dbReference type="InterPro" id="IPR036890">
    <property type="entry name" value="HATPase_C_sf"/>
</dbReference>
<dbReference type="PROSITE" id="PS50109">
    <property type="entry name" value="HIS_KIN"/>
    <property type="match status" value="1"/>
</dbReference>
<dbReference type="InterPro" id="IPR000700">
    <property type="entry name" value="PAS-assoc_C"/>
</dbReference>
<dbReference type="Gene3D" id="3.30.565.10">
    <property type="entry name" value="Histidine kinase-like ATPase, C-terminal domain"/>
    <property type="match status" value="1"/>
</dbReference>
<comment type="catalytic activity">
    <reaction evidence="1">
        <text>ATP + protein L-histidine = ADP + protein N-phospho-L-histidine.</text>
        <dbReference type="EC" id="2.7.13.3"/>
    </reaction>
</comment>
<keyword evidence="9" id="KW-0812">Transmembrane</keyword>
<dbReference type="SMART" id="SM00091">
    <property type="entry name" value="PAS"/>
    <property type="match status" value="1"/>
</dbReference>
<keyword evidence="4" id="KW-0808">Transferase</keyword>
<dbReference type="InterPro" id="IPR004358">
    <property type="entry name" value="Sig_transdc_His_kin-like_C"/>
</dbReference>
<gene>
    <name evidence="13" type="ORF">AAQM_1723</name>
</gene>
<dbReference type="SUPFAM" id="SSF47384">
    <property type="entry name" value="Homodimeric domain of signal transducing histidine kinase"/>
    <property type="match status" value="1"/>
</dbReference>
<sequence>MKINKLKNLILLITLIIIFLIDFGLIANINNKWNETLKRIETLNSEISLKEEYIKNALEKRNEEFKWALFLFVLSNFIGVILLYLYRKEKNEYEQKLYDEKEKAIITLKSIGDAVITIDENANVTFLNLVAQKILHCSKEEVIGKKINDILNLIDIKTNKPIDLEIKKILRLGKIRVMDENIGLINKNNKLFEIEDSVASIKNKEGKILGAVFVFHDVTEQNKYRKKLVENEKIMLQQSKLSAMADMLENMAHHWRQPLSLISTLATGLKIKKQINDLDDNYLIESLENINQSSQNLSKIIDDFTIFLRPTNKKNDYFLLDKSLEKVITIFQSNLKENNIKVNINTKEKIGFYGCENELMQIFIGIINNCIDAVISKKDRFIFIDIYKKEKEIEVSFLDSGGGIPNDIIDRIFEPYFTTKYKTQGKGISLYIIEGMVKNLFSGIIKVENENFSFKDKKLSGAKFSIFLKLEETLV</sequence>
<dbReference type="InterPro" id="IPR000014">
    <property type="entry name" value="PAS"/>
</dbReference>
<dbReference type="SUPFAM" id="SSF55874">
    <property type="entry name" value="ATPase domain of HSP90 chaperone/DNA topoisomerase II/histidine kinase"/>
    <property type="match status" value="1"/>
</dbReference>
<dbReference type="PANTHER" id="PTHR43065">
    <property type="entry name" value="SENSOR HISTIDINE KINASE"/>
    <property type="match status" value="1"/>
</dbReference>
<evidence type="ECO:0000256" key="6">
    <source>
        <dbReference type="ARBA" id="ARBA00022777"/>
    </source>
</evidence>
<dbReference type="InterPro" id="IPR003594">
    <property type="entry name" value="HATPase_dom"/>
</dbReference>
<keyword evidence="5" id="KW-0547">Nucleotide-binding</keyword>
<dbReference type="GO" id="GO:0005524">
    <property type="term" value="F:ATP binding"/>
    <property type="evidence" value="ECO:0007669"/>
    <property type="project" value="UniProtKB-KW"/>
</dbReference>
<name>A0AAE7B6A9_9BACT</name>
<dbReference type="InterPro" id="IPR003661">
    <property type="entry name" value="HisK_dim/P_dom"/>
</dbReference>
<evidence type="ECO:0000259" key="11">
    <source>
        <dbReference type="PROSITE" id="PS50112"/>
    </source>
</evidence>
<dbReference type="SUPFAM" id="SSF55785">
    <property type="entry name" value="PYP-like sensor domain (PAS domain)"/>
    <property type="match status" value="1"/>
</dbReference>
<dbReference type="PROSITE" id="PS50112">
    <property type="entry name" value="PAS"/>
    <property type="match status" value="1"/>
</dbReference>
<dbReference type="CDD" id="cd00130">
    <property type="entry name" value="PAS"/>
    <property type="match status" value="1"/>
</dbReference>
<organism evidence="13 14">
    <name type="scientific">Arcobacter aquimarinus</name>
    <dbReference type="NCBI Taxonomy" id="1315211"/>
    <lineage>
        <taxon>Bacteria</taxon>
        <taxon>Pseudomonadati</taxon>
        <taxon>Campylobacterota</taxon>
        <taxon>Epsilonproteobacteria</taxon>
        <taxon>Campylobacterales</taxon>
        <taxon>Arcobacteraceae</taxon>
        <taxon>Arcobacter</taxon>
    </lineage>
</organism>
<protein>
    <recommendedName>
        <fullName evidence="2">histidine kinase</fullName>
        <ecNumber evidence="2">2.7.13.3</ecNumber>
    </recommendedName>
</protein>
<evidence type="ECO:0000256" key="3">
    <source>
        <dbReference type="ARBA" id="ARBA00022553"/>
    </source>
</evidence>
<dbReference type="CDD" id="cd00082">
    <property type="entry name" value="HisKA"/>
    <property type="match status" value="1"/>
</dbReference>
<dbReference type="PROSITE" id="PS50113">
    <property type="entry name" value="PAC"/>
    <property type="match status" value="1"/>
</dbReference>
<evidence type="ECO:0000259" key="10">
    <source>
        <dbReference type="PROSITE" id="PS50109"/>
    </source>
</evidence>
<evidence type="ECO:0000256" key="9">
    <source>
        <dbReference type="SAM" id="Phobius"/>
    </source>
</evidence>
<proteinExistence type="predicted"/>
<dbReference type="InterPro" id="IPR035965">
    <property type="entry name" value="PAS-like_dom_sf"/>
</dbReference>
<dbReference type="EMBL" id="CP030944">
    <property type="protein sequence ID" value="QKE26465.1"/>
    <property type="molecule type" value="Genomic_DNA"/>
</dbReference>